<dbReference type="SUPFAM" id="SSF53822">
    <property type="entry name" value="Periplasmic binding protein-like I"/>
    <property type="match status" value="1"/>
</dbReference>
<dbReference type="SMART" id="SM00354">
    <property type="entry name" value="HTH_LACI"/>
    <property type="match status" value="1"/>
</dbReference>
<dbReference type="EMBL" id="SIRE01000016">
    <property type="protein sequence ID" value="TBL75635.1"/>
    <property type="molecule type" value="Genomic_DNA"/>
</dbReference>
<keyword evidence="1" id="KW-0805">Transcription regulation</keyword>
<evidence type="ECO:0000313" key="7">
    <source>
        <dbReference type="Proteomes" id="UP000293142"/>
    </source>
</evidence>
<dbReference type="CDD" id="cd01392">
    <property type="entry name" value="HTH_LacI"/>
    <property type="match status" value="1"/>
</dbReference>
<dbReference type="Gene3D" id="3.40.50.2300">
    <property type="match status" value="2"/>
</dbReference>
<dbReference type="InterPro" id="IPR010982">
    <property type="entry name" value="Lambda_DNA-bd_dom_sf"/>
</dbReference>
<dbReference type="PRINTS" id="PR00036">
    <property type="entry name" value="HTHLACI"/>
</dbReference>
<evidence type="ECO:0000313" key="6">
    <source>
        <dbReference type="EMBL" id="TBL75635.1"/>
    </source>
</evidence>
<organism evidence="6 7">
    <name type="scientific">Paenibacillus thalictri</name>
    <dbReference type="NCBI Taxonomy" id="2527873"/>
    <lineage>
        <taxon>Bacteria</taxon>
        <taxon>Bacillati</taxon>
        <taxon>Bacillota</taxon>
        <taxon>Bacilli</taxon>
        <taxon>Bacillales</taxon>
        <taxon>Paenibacillaceae</taxon>
        <taxon>Paenibacillus</taxon>
    </lineage>
</organism>
<evidence type="ECO:0000256" key="1">
    <source>
        <dbReference type="ARBA" id="ARBA00023015"/>
    </source>
</evidence>
<dbReference type="InterPro" id="IPR028082">
    <property type="entry name" value="Peripla_BP_I"/>
</dbReference>
<dbReference type="InterPro" id="IPR001387">
    <property type="entry name" value="Cro/C1-type_HTH"/>
</dbReference>
<sequence>MKITIYDVAKEAGVSIATVSKVINGKGKISQARRAEIMRVIERLKYQPSVIAAALTNKKTFTLGLLIPDISNPFFGEIARAVEDQGQRHGYSVVICSTDNQDERAQRYISLLYQKSVDGLIIGTGIEDKDILRRLAEKSFPVALIAREMPALSVPTVLVDDFIGGFLAATHLLKLGHSRFGVLAENMKVPSSRERVRGFKRAVEDAGLVIFEDCIQACEYRMDDGRGKALGLLSLKHPPTALFCCSDLLAVGALQAAAQLKIHVPDQVSVISFDNTVLASVMSPALTAVSQPIEHMGKLAVDLLVKELNKELPVKQRIVLSPEIVIRESTGHPPVMRRTI</sequence>
<name>A0A4Q9DNU2_9BACL</name>
<dbReference type="CDD" id="cd06267">
    <property type="entry name" value="PBP1_LacI_sugar_binding-like"/>
    <property type="match status" value="1"/>
</dbReference>
<accession>A0A4Q9DNU2</accession>
<dbReference type="Proteomes" id="UP000293142">
    <property type="component" value="Unassembled WGS sequence"/>
</dbReference>
<feature type="domain" description="HTH lacI-type" evidence="4">
    <location>
        <begin position="3"/>
        <end position="57"/>
    </location>
</feature>
<dbReference type="SUPFAM" id="SSF47413">
    <property type="entry name" value="lambda repressor-like DNA-binding domains"/>
    <property type="match status" value="1"/>
</dbReference>
<dbReference type="InterPro" id="IPR000843">
    <property type="entry name" value="HTH_LacI"/>
</dbReference>
<dbReference type="Gene3D" id="1.10.260.40">
    <property type="entry name" value="lambda repressor-like DNA-binding domains"/>
    <property type="match status" value="1"/>
</dbReference>
<dbReference type="Pfam" id="PF00356">
    <property type="entry name" value="LacI"/>
    <property type="match status" value="1"/>
</dbReference>
<dbReference type="Pfam" id="PF13377">
    <property type="entry name" value="Peripla_BP_3"/>
    <property type="match status" value="1"/>
</dbReference>
<dbReference type="RefSeq" id="WP_131015546.1">
    <property type="nucleotide sequence ID" value="NZ_SIRE01000016.1"/>
</dbReference>
<comment type="caution">
    <text evidence="6">The sequence shown here is derived from an EMBL/GenBank/DDBJ whole genome shotgun (WGS) entry which is preliminary data.</text>
</comment>
<reference evidence="6 7" key="1">
    <citation type="submission" date="2019-02" db="EMBL/GenBank/DDBJ databases">
        <title>Paenibacillus sp. nov., isolated from surface-sterilized tissue of Thalictrum simplex L.</title>
        <authorList>
            <person name="Tuo L."/>
        </authorList>
    </citation>
    <scope>NUCLEOTIDE SEQUENCE [LARGE SCALE GENOMIC DNA]</scope>
    <source>
        <strain evidence="6 7">N2SHLJ1</strain>
    </source>
</reference>
<dbReference type="PROSITE" id="PS00356">
    <property type="entry name" value="HTH_LACI_1"/>
    <property type="match status" value="1"/>
</dbReference>
<dbReference type="PANTHER" id="PTHR30146:SF147">
    <property type="entry name" value="HTH-TYPE TRANSCRIPTIONAL REGULATOR DEGA"/>
    <property type="match status" value="1"/>
</dbReference>
<evidence type="ECO:0000259" key="5">
    <source>
        <dbReference type="PROSITE" id="PS50943"/>
    </source>
</evidence>
<keyword evidence="7" id="KW-1185">Reference proteome</keyword>
<dbReference type="PANTHER" id="PTHR30146">
    <property type="entry name" value="LACI-RELATED TRANSCRIPTIONAL REPRESSOR"/>
    <property type="match status" value="1"/>
</dbReference>
<dbReference type="GO" id="GO:0003700">
    <property type="term" value="F:DNA-binding transcription factor activity"/>
    <property type="evidence" value="ECO:0007669"/>
    <property type="project" value="TreeGrafter"/>
</dbReference>
<evidence type="ECO:0000256" key="2">
    <source>
        <dbReference type="ARBA" id="ARBA00023125"/>
    </source>
</evidence>
<dbReference type="PROSITE" id="PS50932">
    <property type="entry name" value="HTH_LACI_2"/>
    <property type="match status" value="1"/>
</dbReference>
<proteinExistence type="predicted"/>
<keyword evidence="3" id="KW-0804">Transcription</keyword>
<keyword evidence="2" id="KW-0238">DNA-binding</keyword>
<evidence type="ECO:0000256" key="3">
    <source>
        <dbReference type="ARBA" id="ARBA00023163"/>
    </source>
</evidence>
<evidence type="ECO:0000259" key="4">
    <source>
        <dbReference type="PROSITE" id="PS50932"/>
    </source>
</evidence>
<dbReference type="AlphaFoldDB" id="A0A4Q9DNU2"/>
<dbReference type="OrthoDB" id="9796186at2"/>
<gene>
    <name evidence="6" type="ORF">EYB31_21805</name>
</gene>
<feature type="domain" description="HTH cro/C1-type" evidence="5">
    <location>
        <begin position="2"/>
        <end position="47"/>
    </location>
</feature>
<dbReference type="GO" id="GO:0000976">
    <property type="term" value="F:transcription cis-regulatory region binding"/>
    <property type="evidence" value="ECO:0007669"/>
    <property type="project" value="TreeGrafter"/>
</dbReference>
<protein>
    <submittedName>
        <fullName evidence="6">LacI family transcriptional regulator</fullName>
    </submittedName>
</protein>
<dbReference type="InterPro" id="IPR046335">
    <property type="entry name" value="LacI/GalR-like_sensor"/>
</dbReference>
<dbReference type="PROSITE" id="PS50943">
    <property type="entry name" value="HTH_CROC1"/>
    <property type="match status" value="1"/>
</dbReference>